<dbReference type="Proteomes" id="UP000006844">
    <property type="component" value="Chromosome"/>
</dbReference>
<proteinExistence type="predicted"/>
<name>E8V7C0_TERSS</name>
<dbReference type="KEGG" id="tsa:AciPR4_2029"/>
<dbReference type="HOGENOM" id="CLU_2345697_0_0_0"/>
<dbReference type="AlphaFoldDB" id="E8V7C0"/>
<organism evidence="1 2">
    <name type="scientific">Terriglobus saanensis (strain ATCC BAA-1853 / DSM 23119 / SP1PR4)</name>
    <dbReference type="NCBI Taxonomy" id="401053"/>
    <lineage>
        <taxon>Bacteria</taxon>
        <taxon>Pseudomonadati</taxon>
        <taxon>Acidobacteriota</taxon>
        <taxon>Terriglobia</taxon>
        <taxon>Terriglobales</taxon>
        <taxon>Acidobacteriaceae</taxon>
        <taxon>Terriglobus</taxon>
    </lineage>
</organism>
<evidence type="ECO:0000313" key="2">
    <source>
        <dbReference type="Proteomes" id="UP000006844"/>
    </source>
</evidence>
<dbReference type="STRING" id="401053.AciPR4_2029"/>
<gene>
    <name evidence="1" type="ordered locus">AciPR4_2029</name>
</gene>
<keyword evidence="2" id="KW-1185">Reference proteome</keyword>
<dbReference type="EMBL" id="CP002467">
    <property type="protein sequence ID" value="ADV82833.1"/>
    <property type="molecule type" value="Genomic_DNA"/>
</dbReference>
<evidence type="ECO:0000313" key="1">
    <source>
        <dbReference type="EMBL" id="ADV82833.1"/>
    </source>
</evidence>
<accession>E8V7C0</accession>
<dbReference type="RefSeq" id="WP_013568566.1">
    <property type="nucleotide sequence ID" value="NC_014963.1"/>
</dbReference>
<protein>
    <submittedName>
        <fullName evidence="1">Uncharacterized protein</fullName>
    </submittedName>
</protein>
<sequence>MVLEPPEQWRLIFMGFPPEPATVIFFVKGQPDDALFHHGETAYSNLIVRLKNQLWLSQEHVEALSGAITHGGRYSVAISATRSDLRAAGLLPYTADS</sequence>
<reference evidence="1 2" key="1">
    <citation type="journal article" date="2012" name="Stand. Genomic Sci.">
        <title>Complete genome sequence of Terriglobus saanensis type strain SP1PR4(T), an Acidobacteria from tundra soil.</title>
        <authorList>
            <person name="Rawat S.R."/>
            <person name="Mannisto M.K."/>
            <person name="Starovoytov V."/>
            <person name="Goodwin L."/>
            <person name="Nolan M."/>
            <person name="Hauser L."/>
            <person name="Land M."/>
            <person name="Davenport K.W."/>
            <person name="Woyke T."/>
            <person name="Haggblom M.M."/>
        </authorList>
    </citation>
    <scope>NUCLEOTIDE SEQUENCE</scope>
    <source>
        <strain evidence="2">ATCC BAA-1853 / DSM 23119 / SP1PR4</strain>
    </source>
</reference>